<accession>A0A6J7L7P7</accession>
<dbReference type="EMBL" id="CAFBNR010000038">
    <property type="protein sequence ID" value="CAB4964276.1"/>
    <property type="molecule type" value="Genomic_DNA"/>
</dbReference>
<evidence type="ECO:0000256" key="1">
    <source>
        <dbReference type="SAM" id="MobiDB-lite"/>
    </source>
</evidence>
<gene>
    <name evidence="2" type="ORF">UFOPK3879_00887</name>
</gene>
<protein>
    <submittedName>
        <fullName evidence="2">Unannotated protein</fullName>
    </submittedName>
</protein>
<dbReference type="AlphaFoldDB" id="A0A6J7L7P7"/>
<name>A0A6J7L7P7_9ZZZZ</name>
<evidence type="ECO:0000313" key="2">
    <source>
        <dbReference type="EMBL" id="CAB4964276.1"/>
    </source>
</evidence>
<proteinExistence type="predicted"/>
<organism evidence="2">
    <name type="scientific">freshwater metagenome</name>
    <dbReference type="NCBI Taxonomy" id="449393"/>
    <lineage>
        <taxon>unclassified sequences</taxon>
        <taxon>metagenomes</taxon>
        <taxon>ecological metagenomes</taxon>
    </lineage>
</organism>
<reference evidence="2" key="1">
    <citation type="submission" date="2020-05" db="EMBL/GenBank/DDBJ databases">
        <authorList>
            <person name="Chiriac C."/>
            <person name="Salcher M."/>
            <person name="Ghai R."/>
            <person name="Kavagutti S V."/>
        </authorList>
    </citation>
    <scope>NUCLEOTIDE SEQUENCE</scope>
</reference>
<feature type="region of interest" description="Disordered" evidence="1">
    <location>
        <begin position="131"/>
        <end position="152"/>
    </location>
</feature>
<sequence>MGVWSDLPFLYSAVISAKNHRCTALDAASRTHRGMTKHTNTPVALATCVEQSLHMSLDGFDLKRARLYGISVVDAGGVNRLEDGALRITFLAEHGDVYELIDAPTSAIVRMFDAAVVLTCGWAAPIDRSHESDDDDVDLDANEKVPPSQHPQRRRVRLVVVVGDQGVGSVLRFADTPKEIVTDAGSARGSLADAVTNLWFDSPVHVARSSTAI</sequence>